<keyword evidence="4 7" id="KW-0812">Transmembrane</keyword>
<evidence type="ECO:0000259" key="8">
    <source>
        <dbReference type="PROSITE" id="PS50850"/>
    </source>
</evidence>
<dbReference type="InterPro" id="IPR036259">
    <property type="entry name" value="MFS_trans_sf"/>
</dbReference>
<dbReference type="GO" id="GO:0005886">
    <property type="term" value="C:plasma membrane"/>
    <property type="evidence" value="ECO:0007669"/>
    <property type="project" value="UniProtKB-SubCell"/>
</dbReference>
<keyword evidence="2" id="KW-0813">Transport</keyword>
<reference evidence="9" key="1">
    <citation type="journal article" date="2020" name="Microbiol. Resour. Announc.">
        <title>Complete Genome Sequence of Novel Psychrotolerant Legionella Strain TUM19329, Isolated from Antarctic Lake Sediment.</title>
        <authorList>
            <person name="Shimada S."/>
            <person name="Nakai R."/>
            <person name="Aoki K."/>
            <person name="Shimoeda N."/>
            <person name="Ohno G."/>
            <person name="Miyazaki Y."/>
            <person name="Kudoh S."/>
            <person name="Imura S."/>
            <person name="Watanabe K."/>
            <person name="Ishii Y."/>
            <person name="Tateda K."/>
        </authorList>
    </citation>
    <scope>NUCLEOTIDE SEQUENCE [LARGE SCALE GENOMIC DNA]</scope>
    <source>
        <strain evidence="9">TUM19329</strain>
    </source>
</reference>
<dbReference type="Pfam" id="PF07690">
    <property type="entry name" value="MFS_1"/>
    <property type="match status" value="2"/>
</dbReference>
<feature type="transmembrane region" description="Helical" evidence="7">
    <location>
        <begin position="132"/>
        <end position="153"/>
    </location>
</feature>
<evidence type="ECO:0000256" key="4">
    <source>
        <dbReference type="ARBA" id="ARBA00022692"/>
    </source>
</evidence>
<evidence type="ECO:0000256" key="5">
    <source>
        <dbReference type="ARBA" id="ARBA00022989"/>
    </source>
</evidence>
<dbReference type="SUPFAM" id="SSF103473">
    <property type="entry name" value="MFS general substrate transporter"/>
    <property type="match status" value="1"/>
</dbReference>
<dbReference type="InterPro" id="IPR050171">
    <property type="entry name" value="MFS_Transporters"/>
</dbReference>
<keyword evidence="5 7" id="KW-1133">Transmembrane helix</keyword>
<dbReference type="AlphaFoldDB" id="A0A6F8T030"/>
<protein>
    <submittedName>
        <fullName evidence="9">MFS transporter</fullName>
    </submittedName>
</protein>
<feature type="transmembrane region" description="Helical" evidence="7">
    <location>
        <begin position="365"/>
        <end position="385"/>
    </location>
</feature>
<evidence type="ECO:0000256" key="1">
    <source>
        <dbReference type="ARBA" id="ARBA00004651"/>
    </source>
</evidence>
<name>A0A6F8T030_9GAMM</name>
<dbReference type="KEGG" id="lant:TUM19329_03950"/>
<feature type="transmembrane region" description="Helical" evidence="7">
    <location>
        <begin position="41"/>
        <end position="63"/>
    </location>
</feature>
<dbReference type="Gene3D" id="1.20.1250.20">
    <property type="entry name" value="MFS general substrate transporter like domains"/>
    <property type="match status" value="1"/>
</dbReference>
<feature type="transmembrane region" description="Helical" evidence="7">
    <location>
        <begin position="214"/>
        <end position="235"/>
    </location>
</feature>
<feature type="transmembrane region" description="Helical" evidence="7">
    <location>
        <begin position="159"/>
        <end position="181"/>
    </location>
</feature>
<dbReference type="RefSeq" id="WP_173236020.1">
    <property type="nucleotide sequence ID" value="NZ_AP022839.1"/>
</dbReference>
<evidence type="ECO:0000313" key="9">
    <source>
        <dbReference type="EMBL" id="BCA94034.1"/>
    </source>
</evidence>
<keyword evidence="6 7" id="KW-0472">Membrane</keyword>
<dbReference type="PANTHER" id="PTHR23517:SF2">
    <property type="entry name" value="MULTIDRUG RESISTANCE PROTEIN MDTH"/>
    <property type="match status" value="1"/>
</dbReference>
<organism evidence="9 10">
    <name type="scientific">Legionella antarctica</name>
    <dbReference type="NCBI Taxonomy" id="2708020"/>
    <lineage>
        <taxon>Bacteria</taxon>
        <taxon>Pseudomonadati</taxon>
        <taxon>Pseudomonadota</taxon>
        <taxon>Gammaproteobacteria</taxon>
        <taxon>Legionellales</taxon>
        <taxon>Legionellaceae</taxon>
        <taxon>Legionella</taxon>
    </lineage>
</organism>
<evidence type="ECO:0000256" key="2">
    <source>
        <dbReference type="ARBA" id="ARBA00022448"/>
    </source>
</evidence>
<feature type="transmembrane region" description="Helical" evidence="7">
    <location>
        <begin position="306"/>
        <end position="325"/>
    </location>
</feature>
<feature type="domain" description="Major facilitator superfamily (MFS) profile" evidence="8">
    <location>
        <begin position="8"/>
        <end position="390"/>
    </location>
</feature>
<feature type="transmembrane region" description="Helical" evidence="7">
    <location>
        <begin position="277"/>
        <end position="300"/>
    </location>
</feature>
<proteinExistence type="predicted"/>
<feature type="transmembrane region" description="Helical" evidence="7">
    <location>
        <begin position="75"/>
        <end position="93"/>
    </location>
</feature>
<keyword evidence="10" id="KW-1185">Reference proteome</keyword>
<feature type="transmembrane region" description="Helical" evidence="7">
    <location>
        <begin position="247"/>
        <end position="268"/>
    </location>
</feature>
<feature type="transmembrane region" description="Helical" evidence="7">
    <location>
        <begin position="337"/>
        <end position="359"/>
    </location>
</feature>
<dbReference type="Gene3D" id="3.30.70.100">
    <property type="match status" value="1"/>
</dbReference>
<dbReference type="PANTHER" id="PTHR23517">
    <property type="entry name" value="RESISTANCE PROTEIN MDTM, PUTATIVE-RELATED-RELATED"/>
    <property type="match status" value="1"/>
</dbReference>
<keyword evidence="3" id="KW-1003">Cell membrane</keyword>
<dbReference type="InterPro" id="IPR020846">
    <property type="entry name" value="MFS_dom"/>
</dbReference>
<dbReference type="PROSITE" id="PS50850">
    <property type="entry name" value="MFS"/>
    <property type="match status" value="1"/>
</dbReference>
<sequence>MTYSWSKTVFPIAAIFSFRMLGLFLLIPVFTIYAAHLQGATPTLIGVALGGYGLTQGLLQIPFGMLSDKVGRKPIITLGLLLFAAGSLIGALTDSIYGMILARTLQGTGAIGSVLIALLADLTSDRHRTKAMAVIGMTIGTSFSLAMIISPALSHRFGLAGIFYLTTVLAILGILILHLVIPNPLKERFHADSETNPVLFKSVINNLHLQRLNLGIFCQHFILTATFFAIPMILSQQVRAGNLAQQWHFYLPLMVGSFIFMIPFIILAEKKKRMKSVFLASVLVTTVAQGALAFIHLYWLSLCLLMFMYFVAFNILEASLPSLISKQANPNNKGTAMGIYSTGQFLGIFAGGSLAGIIYQWSSSYGIFIANAFIGTIWFVVACFMKPNVSLSSLIINNTASDLEDSVIIQTLLKVPGVKEVALIKDENTLFLRVDEEHYQTGGAEQALRREFKR</sequence>
<gene>
    <name evidence="9" type="ORF">TUM19329_03950</name>
</gene>
<accession>A0A6F8T030</accession>
<dbReference type="CDD" id="cd17472">
    <property type="entry name" value="MFS_YajR_like"/>
    <property type="match status" value="1"/>
</dbReference>
<dbReference type="InterPro" id="IPR011701">
    <property type="entry name" value="MFS"/>
</dbReference>
<feature type="transmembrane region" description="Helical" evidence="7">
    <location>
        <begin position="12"/>
        <end position="35"/>
    </location>
</feature>
<dbReference type="GO" id="GO:0022857">
    <property type="term" value="F:transmembrane transporter activity"/>
    <property type="evidence" value="ECO:0007669"/>
    <property type="project" value="InterPro"/>
</dbReference>
<evidence type="ECO:0000256" key="7">
    <source>
        <dbReference type="SAM" id="Phobius"/>
    </source>
</evidence>
<evidence type="ECO:0000256" key="3">
    <source>
        <dbReference type="ARBA" id="ARBA00022475"/>
    </source>
</evidence>
<dbReference type="Proteomes" id="UP000502894">
    <property type="component" value="Chromosome"/>
</dbReference>
<comment type="subcellular location">
    <subcellularLocation>
        <location evidence="1">Cell membrane</location>
        <topology evidence="1">Multi-pass membrane protein</topology>
    </subcellularLocation>
</comment>
<dbReference type="EMBL" id="AP022839">
    <property type="protein sequence ID" value="BCA94034.1"/>
    <property type="molecule type" value="Genomic_DNA"/>
</dbReference>
<evidence type="ECO:0000256" key="6">
    <source>
        <dbReference type="ARBA" id="ARBA00023136"/>
    </source>
</evidence>
<evidence type="ECO:0000313" key="10">
    <source>
        <dbReference type="Proteomes" id="UP000502894"/>
    </source>
</evidence>